<keyword evidence="3" id="KW-1185">Reference proteome</keyword>
<dbReference type="OrthoDB" id="2021138at2759"/>
<dbReference type="SUPFAM" id="SSF51206">
    <property type="entry name" value="cAMP-binding domain-like"/>
    <property type="match status" value="2"/>
</dbReference>
<dbReference type="AlphaFoldDB" id="A0A7I8VJY9"/>
<sequence length="609" mass="69163">MSQVTFDQVVNVLSQPPKGRLPKELEKFSAWFQKRSKLFEKLKLDSLIDLLKHCHYKEYPKNGLIIGQQEKGDSFYIILRGSVSVVIKDLGDDSALIDFSTAINPGPTCNIVIDRSKIGNTVTTFKEGQSFGELALINDDCVRTASIVADTITSVIVIHKDLYNRSVGKIISQEYQEKLSFVENHELFRNWPTKWKKHLAASVNRIQKRSRIPYALRRRRSRKNVLQNDHKREKSTANVSVQTDLNTVISTRSVSANSSPLPNCFTTEIIDIKREEENLIPQISLNVSTDVTSSDVLSNSTNVIGYNEVIVRQGDAVNEIFFITNGEAVVQMDPEAHKKQFGEFIRKCQPLMLNDSKDREERDALVKLTRMSPSLWKCTRVQKTINRHNSHMMLPQQEAVLLKASGSRVNVCYVGVGQSIGGEEMALDLPFHHSTVIAMQPLTLLTLERGHYDRLLVRRNPGTLKHLQCILSLQIRRRYSRPALDHHVPLLRYLGYKLQEAAGERNSRIDSRLCSLSPRLQGATSRLKTSMKLSQPMLRDFSKQSGPMPGKNVLSKVIAVDRGVTFKDKAENDYLRDLRRRVLKNIPDLRADHPMPSLRAHTISHWAST</sequence>
<evidence type="ECO:0000259" key="1">
    <source>
        <dbReference type="PROSITE" id="PS50042"/>
    </source>
</evidence>
<feature type="domain" description="Cyclic nucleotide-binding" evidence="1">
    <location>
        <begin position="38"/>
        <end position="184"/>
    </location>
</feature>
<name>A0A7I8VJY9_9ANNE</name>
<accession>A0A7I8VJY9</accession>
<dbReference type="CDD" id="cd00038">
    <property type="entry name" value="CAP_ED"/>
    <property type="match status" value="1"/>
</dbReference>
<dbReference type="Proteomes" id="UP000549394">
    <property type="component" value="Unassembled WGS sequence"/>
</dbReference>
<feature type="domain" description="Cyclic nucleotide-binding" evidence="1">
    <location>
        <begin position="307"/>
        <end position="330"/>
    </location>
</feature>
<dbReference type="InterPro" id="IPR014710">
    <property type="entry name" value="RmlC-like_jellyroll"/>
</dbReference>
<organism evidence="2 3">
    <name type="scientific">Dimorphilus gyrociliatus</name>
    <dbReference type="NCBI Taxonomy" id="2664684"/>
    <lineage>
        <taxon>Eukaryota</taxon>
        <taxon>Metazoa</taxon>
        <taxon>Spiralia</taxon>
        <taxon>Lophotrochozoa</taxon>
        <taxon>Annelida</taxon>
        <taxon>Polychaeta</taxon>
        <taxon>Polychaeta incertae sedis</taxon>
        <taxon>Dinophilidae</taxon>
        <taxon>Dimorphilus</taxon>
    </lineage>
</organism>
<dbReference type="InterPro" id="IPR000595">
    <property type="entry name" value="cNMP-bd_dom"/>
</dbReference>
<protein>
    <submittedName>
        <fullName evidence="2">DgyrCDS5416</fullName>
    </submittedName>
</protein>
<dbReference type="PANTHER" id="PTHR23011">
    <property type="entry name" value="CYCLIC NUCLEOTIDE-BINDING DOMAIN CONTAINING PROTEIN"/>
    <property type="match status" value="1"/>
</dbReference>
<reference evidence="2 3" key="1">
    <citation type="submission" date="2020-08" db="EMBL/GenBank/DDBJ databases">
        <authorList>
            <person name="Hejnol A."/>
        </authorList>
    </citation>
    <scope>NUCLEOTIDE SEQUENCE [LARGE SCALE GENOMIC DNA]</scope>
</reference>
<proteinExistence type="predicted"/>
<dbReference type="InterPro" id="IPR018490">
    <property type="entry name" value="cNMP-bd_dom_sf"/>
</dbReference>
<dbReference type="SMART" id="SM00100">
    <property type="entry name" value="cNMP"/>
    <property type="match status" value="1"/>
</dbReference>
<dbReference type="EMBL" id="CAJFCJ010000006">
    <property type="protein sequence ID" value="CAD5116537.1"/>
    <property type="molecule type" value="Genomic_DNA"/>
</dbReference>
<dbReference type="InterPro" id="IPR018488">
    <property type="entry name" value="cNMP-bd_CS"/>
</dbReference>
<evidence type="ECO:0000313" key="2">
    <source>
        <dbReference type="EMBL" id="CAD5116537.1"/>
    </source>
</evidence>
<comment type="caution">
    <text evidence="2">The sequence shown here is derived from an EMBL/GenBank/DDBJ whole genome shotgun (WGS) entry which is preliminary data.</text>
</comment>
<evidence type="ECO:0000313" key="3">
    <source>
        <dbReference type="Proteomes" id="UP000549394"/>
    </source>
</evidence>
<dbReference type="Gene3D" id="2.60.120.10">
    <property type="entry name" value="Jelly Rolls"/>
    <property type="match status" value="2"/>
</dbReference>
<dbReference type="PROSITE" id="PS00889">
    <property type="entry name" value="CNMP_BINDING_2"/>
    <property type="match status" value="1"/>
</dbReference>
<dbReference type="PROSITE" id="PS50042">
    <property type="entry name" value="CNMP_BINDING_3"/>
    <property type="match status" value="2"/>
</dbReference>
<gene>
    <name evidence="2" type="ORF">DGYR_LOCUS5147</name>
</gene>
<dbReference type="PANTHER" id="PTHR23011:SF28">
    <property type="entry name" value="CYCLIC NUCLEOTIDE-BINDING DOMAIN CONTAINING PROTEIN"/>
    <property type="match status" value="1"/>
</dbReference>